<dbReference type="OrthoDB" id="9765468at2"/>
<comment type="caution">
    <text evidence="2">The sequence shown here is derived from an EMBL/GenBank/DDBJ whole genome shotgun (WGS) entry which is preliminary data.</text>
</comment>
<dbReference type="SUPFAM" id="SSF56059">
    <property type="entry name" value="Glutathione synthetase ATP-binding domain-like"/>
    <property type="match status" value="1"/>
</dbReference>
<evidence type="ECO:0000313" key="2">
    <source>
        <dbReference type="EMBL" id="EMI20876.1"/>
    </source>
</evidence>
<dbReference type="InterPro" id="IPR008279">
    <property type="entry name" value="PEP-util_enz_mobile_dom"/>
</dbReference>
<dbReference type="AlphaFoldDB" id="M5RNV8"/>
<reference evidence="2 3" key="1">
    <citation type="journal article" date="2013" name="Mar. Genomics">
        <title>Expression of sulfatases in Rhodopirellula baltica and the diversity of sulfatases in the genus Rhodopirellula.</title>
        <authorList>
            <person name="Wegner C.E."/>
            <person name="Richter-Heitmann T."/>
            <person name="Klindworth A."/>
            <person name="Klockow C."/>
            <person name="Richter M."/>
            <person name="Achstetter T."/>
            <person name="Glockner F.O."/>
            <person name="Harder J."/>
        </authorList>
    </citation>
    <scope>NUCLEOTIDE SEQUENCE [LARGE SCALE GENOMIC DNA]</scope>
    <source>
        <strain evidence="2 3">SM1</strain>
    </source>
</reference>
<proteinExistence type="predicted"/>
<dbReference type="Pfam" id="PF00391">
    <property type="entry name" value="PEP-utilizers"/>
    <property type="match status" value="1"/>
</dbReference>
<dbReference type="InterPro" id="IPR010121">
    <property type="entry name" value="Pyruvate_phosphate_dikinase"/>
</dbReference>
<dbReference type="GO" id="GO:0050242">
    <property type="term" value="F:pyruvate, phosphate dikinase activity"/>
    <property type="evidence" value="ECO:0007669"/>
    <property type="project" value="InterPro"/>
</dbReference>
<dbReference type="Gene3D" id="1.10.189.10">
    <property type="entry name" value="Pyruvate Phosphate Dikinase, domain 2"/>
    <property type="match status" value="1"/>
</dbReference>
<keyword evidence="2" id="KW-0418">Kinase</keyword>
<keyword evidence="2" id="KW-0808">Transferase</keyword>
<dbReference type="Gene3D" id="3.30.1490.20">
    <property type="entry name" value="ATP-grasp fold, A domain"/>
    <property type="match status" value="1"/>
</dbReference>
<dbReference type="GO" id="GO:0005524">
    <property type="term" value="F:ATP binding"/>
    <property type="evidence" value="ECO:0007669"/>
    <property type="project" value="InterPro"/>
</dbReference>
<feature type="domain" description="PEP-utilising enzyme mobile" evidence="1">
    <location>
        <begin position="291"/>
        <end position="340"/>
    </location>
</feature>
<gene>
    <name evidence="2" type="ORF">RMSM_02199</name>
</gene>
<sequence>MELLNSRSQCKPSAVGALIHNLHTLKVAGLRVAPTIVIGNEIFREFAKLGCLPTEITNRIAAILQKERAFIQHGQVTIRSSVPESYVGLLEEVTVERSIASIQYGVEALYRSWSDDTARASRHVDGIDDARSIPAVFIQPAYDNPYMLATRTGYGEVTTAKNYANSIRNNIERFRPVYRTLLRQVERTMAFPTEVTLTQDRSPQIIMATRDEITDSGIWRTLSELFRDGIVSELDYLERVQPDMLVQFTDFAFSDPSSVSIGNGLPASPGTAVGRLCILGSRSGNIDDFTGTILVVAEASPEDVDAIHQCAGVVTVYGGMTSHAAVACRGLRKPLVINSGLEIDTRGGVVKHEAMATPADHSWYVCVNGSSGTISFSRGDSMTPRYKLLDECLPYVDQVVQALRCFDDVQKFSALPLPAQSHLARIRSELRKTGAVE</sequence>
<name>M5RNV8_9BACT</name>
<accession>M5RNV8</accession>
<dbReference type="SUPFAM" id="SSF52009">
    <property type="entry name" value="Phosphohistidine domain"/>
    <property type="match status" value="1"/>
</dbReference>
<dbReference type="PANTHER" id="PTHR22931:SF9">
    <property type="entry name" value="PYRUVATE, PHOSPHATE DIKINASE 1, CHLOROPLASTIC"/>
    <property type="match status" value="1"/>
</dbReference>
<protein>
    <submittedName>
        <fullName evidence="2">Pyruvate, phosphate dikinase</fullName>
    </submittedName>
</protein>
<dbReference type="InterPro" id="IPR036637">
    <property type="entry name" value="Phosphohistidine_dom_sf"/>
</dbReference>
<dbReference type="InterPro" id="IPR013815">
    <property type="entry name" value="ATP_grasp_subdomain_1"/>
</dbReference>
<dbReference type="Gene3D" id="3.50.30.10">
    <property type="entry name" value="Phosphohistidine domain"/>
    <property type="match status" value="1"/>
</dbReference>
<dbReference type="EMBL" id="ANOG01000310">
    <property type="protein sequence ID" value="EMI20876.1"/>
    <property type="molecule type" value="Genomic_DNA"/>
</dbReference>
<organism evidence="2 3">
    <name type="scientific">Rhodopirellula maiorica SM1</name>
    <dbReference type="NCBI Taxonomy" id="1265738"/>
    <lineage>
        <taxon>Bacteria</taxon>
        <taxon>Pseudomonadati</taxon>
        <taxon>Planctomycetota</taxon>
        <taxon>Planctomycetia</taxon>
        <taxon>Pirellulales</taxon>
        <taxon>Pirellulaceae</taxon>
        <taxon>Novipirellula</taxon>
    </lineage>
</organism>
<keyword evidence="3" id="KW-1185">Reference proteome</keyword>
<dbReference type="PANTHER" id="PTHR22931">
    <property type="entry name" value="PHOSPHOENOLPYRUVATE DIKINASE-RELATED"/>
    <property type="match status" value="1"/>
</dbReference>
<evidence type="ECO:0000259" key="1">
    <source>
        <dbReference type="Pfam" id="PF00391"/>
    </source>
</evidence>
<evidence type="ECO:0000313" key="3">
    <source>
        <dbReference type="Proteomes" id="UP000011991"/>
    </source>
</evidence>
<dbReference type="PATRIC" id="fig|1265738.3.peg.2204"/>
<dbReference type="GO" id="GO:0016301">
    <property type="term" value="F:kinase activity"/>
    <property type="evidence" value="ECO:0007669"/>
    <property type="project" value="UniProtKB-KW"/>
</dbReference>
<dbReference type="Proteomes" id="UP000011991">
    <property type="component" value="Unassembled WGS sequence"/>
</dbReference>
<keyword evidence="2" id="KW-0670">Pyruvate</keyword>